<feature type="region of interest" description="Disordered" evidence="3">
    <location>
        <begin position="1324"/>
        <end position="1462"/>
    </location>
</feature>
<dbReference type="InterPro" id="IPR020839">
    <property type="entry name" value="SCD"/>
</dbReference>
<dbReference type="Pfam" id="PF08514">
    <property type="entry name" value="STAG"/>
    <property type="match status" value="1"/>
</dbReference>
<feature type="compositionally biased region" description="Low complexity" evidence="3">
    <location>
        <begin position="1406"/>
        <end position="1418"/>
    </location>
</feature>
<name>A0A095A003_SCHHA</name>
<feature type="compositionally biased region" description="Low complexity" evidence="3">
    <location>
        <begin position="825"/>
        <end position="834"/>
    </location>
</feature>
<evidence type="ECO:0000256" key="2">
    <source>
        <dbReference type="SAM" id="Coils"/>
    </source>
</evidence>
<feature type="compositionally biased region" description="Low complexity" evidence="3">
    <location>
        <begin position="26"/>
        <end position="39"/>
    </location>
</feature>
<reference evidence="4" key="1">
    <citation type="journal article" date="2012" name="Nat. Genet.">
        <title>Whole-genome sequence of Schistosoma haematobium.</title>
        <authorList>
            <person name="Young N.D."/>
            <person name="Jex A.R."/>
            <person name="Li B."/>
            <person name="Liu S."/>
            <person name="Yang L."/>
            <person name="Xiong Z."/>
            <person name="Li Y."/>
            <person name="Cantacessi C."/>
            <person name="Hall R.S."/>
            <person name="Xu X."/>
            <person name="Chen F."/>
            <person name="Wu X."/>
            <person name="Zerlotini A."/>
            <person name="Oliveira G."/>
            <person name="Hofmann A."/>
            <person name="Zhang G."/>
            <person name="Fang X."/>
            <person name="Kang Y."/>
            <person name="Campbell B.E."/>
            <person name="Loukas A."/>
            <person name="Ranganathan S."/>
            <person name="Rollinson D."/>
            <person name="Rinaldi G."/>
            <person name="Brindley P.J."/>
            <person name="Yang H."/>
            <person name="Wang J."/>
            <person name="Wang J."/>
            <person name="Gasser R.B."/>
        </authorList>
    </citation>
    <scope>NUCLEOTIDE SEQUENCE [LARGE SCALE GENOMIC DNA]</scope>
</reference>
<dbReference type="PANTHER" id="PTHR11199:SF0">
    <property type="entry name" value="LD34181P-RELATED"/>
    <property type="match status" value="1"/>
</dbReference>
<dbReference type="SUPFAM" id="SSF48371">
    <property type="entry name" value="ARM repeat"/>
    <property type="match status" value="1"/>
</dbReference>
<feature type="compositionally biased region" description="Polar residues" evidence="3">
    <location>
        <begin position="198"/>
        <end position="235"/>
    </location>
</feature>
<dbReference type="GO" id="GO:0000785">
    <property type="term" value="C:chromatin"/>
    <property type="evidence" value="ECO:0007669"/>
    <property type="project" value="TreeGrafter"/>
</dbReference>
<dbReference type="STRING" id="6185.A0A095A003"/>
<keyword evidence="2" id="KW-0175">Coiled coil</keyword>
<accession>A0A095A003</accession>
<dbReference type="PROSITE" id="PS51425">
    <property type="entry name" value="SCD"/>
    <property type="match status" value="1"/>
</dbReference>
<dbReference type="InterPro" id="IPR013721">
    <property type="entry name" value="STAG"/>
</dbReference>
<comment type="similarity">
    <text evidence="1">Belongs to the SCC3 family.</text>
</comment>
<organism evidence="4">
    <name type="scientific">Schistosoma haematobium</name>
    <name type="common">Blood fluke</name>
    <dbReference type="NCBI Taxonomy" id="6185"/>
    <lineage>
        <taxon>Eukaryota</taxon>
        <taxon>Metazoa</taxon>
        <taxon>Spiralia</taxon>
        <taxon>Lophotrochozoa</taxon>
        <taxon>Platyhelminthes</taxon>
        <taxon>Trematoda</taxon>
        <taxon>Digenea</taxon>
        <taxon>Strigeidida</taxon>
        <taxon>Schistosomatoidea</taxon>
        <taxon>Schistosomatidae</taxon>
        <taxon>Schistosoma</taxon>
    </lineage>
</organism>
<feature type="region of interest" description="Disordered" evidence="3">
    <location>
        <begin position="813"/>
        <end position="836"/>
    </location>
</feature>
<dbReference type="InterPro" id="IPR016024">
    <property type="entry name" value="ARM-type_fold"/>
</dbReference>
<sequence>MKSNNMAASMDVNLQMDQYHAHHPHVSGGSLSSHPSSGHLQHEGANTRLPNQFGIQSQGHHFGHVHDSYVNSTPSVQQILMQQQIQHQRSAHFAPQVYDSNERLTKPHPNHNTSPLNQVNQMRIQIPAHQQIPHPLQPNNPTVTSNPRYSPIDHHGSHHSPPISKDSYNTSAYHLQDQSHVLTHTSHLQQPVYPYHGDSSQMQNPQTTAHTTTELSNSQYTGHHLSMQLNNSASGDNDIHHSGNQHPHVSTGFQAPPAPYVPPAKKRRGRPPTHPTFDVGAGTLLDEDEHTLYGAIRSGRVAPQTVVDDWIEQYKTNREPAMLELIQFFISCSGCKGIVLKDQNIFFLHIGKVTPEMYSRLSHADIIRRMTEEFDEDSGEYPLIQSSPVWKRFRSNFVEFIQVLIRQCQYSIIYDQCMIDQVISLLTGLTDSQVRAFRHTSTLAAMKMMTALVDVALNVSINRDNTQRQYEAERSKVQNRRASDRLEVLMQRRQELEENMEEVKNMLVYIFKGVFVHRYRDSQAEIRTICMQEIGVWMRRYPAMFLDDSYLKYVGWTLYDRIGDVRLQCLRALQPLYEDPALINSLELFTSRFKSRLVDMTLDKETEVAVQAVKLVSCILKHSDSVLEDKDCENIYELVYCTHRPLAQAAGEFLTLKLFEVDSHAPPTRTRKGKKRSENTPLIRDLVQFFIESERYMNVFPQLKVVISHFRPLICFASSFLIRLLHEHATYLVDSLWDLCPMLRDWEAMLDLLLEEPGRGEEPMDANQETSLIEIMVCCVRQAATGESPVGRQTGGHHSHSNTNLLTGMSLLETGGRGRGGATTGTGNSAAPSSREARALAEERSRMTEAMITAIPALLAKYGESPERATNLLAIPRHMEMELYTTGRHERHLDLLLQAVQDIVERHTDPHTLLACSRVYESLCIDELSISAKCQTVRGTLLDRLVDLYRDAFLNYFNDQGEEPDQDDEFHLLAALKRIYAFYACHDLSGLDLWDSLIRIAQSGNDANGEIVAQAVSCCSKALLWNLARIGEADVDKTDLNKLRRQLNLYMDVCIGYLDHSCKRLASESFLSICDLLVVFSRHLSIHLPNLKSIIYTADRDLELRLTNFLEQRVFVDDDDEEDDENVKFESLHERRTQLAAFFKLVIYNLIPIRAAAPIYKYYIRSFNDFGDIMKSTLAKAREINRVHTARMIAHCLELCYLQVESASNNCVERGSEGLQAVKELARRLNLSFGLDLIKIRESMVAFHSEGIQFCVSRAASTAAATGQTPGVPSNLLFLEVVAEFSNKLLRQDKKSIYEYLRRIFPNPVGSEWASLHAYRSSLDPDNTDSAPGHDGVSHATNPQAVSSSNPAPVQGNTVVPTSGRVGYGGRGRGKRLRDSDSSLPDANLNPQSTSTAIKKKRTNIASSSKNASGNVSSMTAVDPSRPTSPSEIPPNSAGCAPHHNPSTSMTTLSTPVHPSNQ</sequence>
<dbReference type="EMBL" id="KL251360">
    <property type="protein sequence ID" value="KGB40062.1"/>
    <property type="molecule type" value="Genomic_DNA"/>
</dbReference>
<evidence type="ECO:0000313" key="4">
    <source>
        <dbReference type="EMBL" id="KGB40062.1"/>
    </source>
</evidence>
<feature type="compositionally biased region" description="Polar residues" evidence="3">
    <location>
        <begin position="1382"/>
        <end position="1397"/>
    </location>
</feature>
<feature type="compositionally biased region" description="Polar residues" evidence="3">
    <location>
        <begin position="1445"/>
        <end position="1462"/>
    </location>
</feature>
<dbReference type="GO" id="GO:0008278">
    <property type="term" value="C:cohesin complex"/>
    <property type="evidence" value="ECO:0007669"/>
    <property type="project" value="TreeGrafter"/>
</dbReference>
<evidence type="ECO:0000256" key="3">
    <source>
        <dbReference type="SAM" id="MobiDB-lite"/>
    </source>
</evidence>
<protein>
    <submittedName>
        <fullName evidence="4">Cohesin subunit SA-2</fullName>
    </submittedName>
</protein>
<gene>
    <name evidence="4" type="ORF">MS3_08522</name>
</gene>
<dbReference type="Pfam" id="PF24571">
    <property type="entry name" value="HEAT_SCC3-SA"/>
    <property type="match status" value="2"/>
</dbReference>
<dbReference type="GO" id="GO:0005634">
    <property type="term" value="C:nucleus"/>
    <property type="evidence" value="ECO:0007669"/>
    <property type="project" value="TreeGrafter"/>
</dbReference>
<feature type="compositionally biased region" description="Gly residues" evidence="3">
    <location>
        <begin position="815"/>
        <end position="824"/>
    </location>
</feature>
<feature type="compositionally biased region" description="Polar residues" evidence="3">
    <location>
        <begin position="1339"/>
        <end position="1361"/>
    </location>
</feature>
<proteinExistence type="inferred from homology"/>
<feature type="region of interest" description="Disordered" evidence="3">
    <location>
        <begin position="22"/>
        <end position="45"/>
    </location>
</feature>
<dbReference type="PANTHER" id="PTHR11199">
    <property type="entry name" value="STROMAL ANTIGEN"/>
    <property type="match status" value="1"/>
</dbReference>
<dbReference type="Pfam" id="PF21581">
    <property type="entry name" value="SCD"/>
    <property type="match status" value="1"/>
</dbReference>
<dbReference type="InterPro" id="IPR039662">
    <property type="entry name" value="Cohesin_Scc3/SA"/>
</dbReference>
<feature type="coiled-coil region" evidence="2">
    <location>
        <begin position="472"/>
        <end position="506"/>
    </location>
</feature>
<dbReference type="GO" id="GO:0007062">
    <property type="term" value="P:sister chromatid cohesion"/>
    <property type="evidence" value="ECO:0007669"/>
    <property type="project" value="UniProtKB-ARBA"/>
</dbReference>
<evidence type="ECO:0000256" key="1">
    <source>
        <dbReference type="ARBA" id="ARBA00005486"/>
    </source>
</evidence>
<feature type="region of interest" description="Disordered" evidence="3">
    <location>
        <begin position="132"/>
        <end position="169"/>
    </location>
</feature>
<dbReference type="GO" id="GO:0003682">
    <property type="term" value="F:chromatin binding"/>
    <property type="evidence" value="ECO:0007669"/>
    <property type="project" value="TreeGrafter"/>
</dbReference>
<feature type="compositionally biased region" description="Polar residues" evidence="3">
    <location>
        <begin position="242"/>
        <end position="253"/>
    </location>
</feature>
<feature type="region of interest" description="Disordered" evidence="3">
    <location>
        <begin position="191"/>
        <end position="255"/>
    </location>
</feature>
<dbReference type="InterPro" id="IPR056396">
    <property type="entry name" value="HEAT_SCC3-SA"/>
</dbReference>
<feature type="compositionally biased region" description="Polar residues" evidence="3">
    <location>
        <begin position="137"/>
        <end position="148"/>
    </location>
</feature>